<gene>
    <name evidence="2" type="ORF">KFE25_005134</name>
</gene>
<organism evidence="2 3">
    <name type="scientific">Diacronema lutheri</name>
    <name type="common">Unicellular marine alga</name>
    <name type="synonym">Monochrysis lutheri</name>
    <dbReference type="NCBI Taxonomy" id="2081491"/>
    <lineage>
        <taxon>Eukaryota</taxon>
        <taxon>Haptista</taxon>
        <taxon>Haptophyta</taxon>
        <taxon>Pavlovophyceae</taxon>
        <taxon>Pavlovales</taxon>
        <taxon>Pavlovaceae</taxon>
        <taxon>Diacronema</taxon>
    </lineage>
</organism>
<accession>A0A8J6C0X7</accession>
<feature type="region of interest" description="Disordered" evidence="1">
    <location>
        <begin position="109"/>
        <end position="130"/>
    </location>
</feature>
<feature type="compositionally biased region" description="Low complexity" evidence="1">
    <location>
        <begin position="44"/>
        <end position="56"/>
    </location>
</feature>
<name>A0A8J6C0X7_DIALT</name>
<keyword evidence="3" id="KW-1185">Reference proteome</keyword>
<protein>
    <submittedName>
        <fullName evidence="2">Uncharacterized protein</fullName>
    </submittedName>
</protein>
<feature type="region of interest" description="Disordered" evidence="1">
    <location>
        <begin position="232"/>
        <end position="254"/>
    </location>
</feature>
<reference evidence="2" key="1">
    <citation type="submission" date="2021-05" db="EMBL/GenBank/DDBJ databases">
        <title>The genome of the haptophyte Pavlova lutheri (Diacronema luteri, Pavlovales) - a model for lipid biosynthesis in eukaryotic algae.</title>
        <authorList>
            <person name="Hulatt C.J."/>
            <person name="Posewitz M.C."/>
        </authorList>
    </citation>
    <scope>NUCLEOTIDE SEQUENCE</scope>
    <source>
        <strain evidence="2">NIVA-4/92</strain>
    </source>
</reference>
<feature type="region of interest" description="Disordered" evidence="1">
    <location>
        <begin position="442"/>
        <end position="469"/>
    </location>
</feature>
<evidence type="ECO:0000313" key="2">
    <source>
        <dbReference type="EMBL" id="KAG8458287.1"/>
    </source>
</evidence>
<dbReference type="Proteomes" id="UP000751190">
    <property type="component" value="Unassembled WGS sequence"/>
</dbReference>
<feature type="compositionally biased region" description="Low complexity" evidence="1">
    <location>
        <begin position="171"/>
        <end position="180"/>
    </location>
</feature>
<comment type="caution">
    <text evidence="2">The sequence shown here is derived from an EMBL/GenBank/DDBJ whole genome shotgun (WGS) entry which is preliminary data.</text>
</comment>
<feature type="compositionally biased region" description="Pro residues" evidence="1">
    <location>
        <begin position="62"/>
        <end position="71"/>
    </location>
</feature>
<feature type="region of interest" description="Disordered" evidence="1">
    <location>
        <begin position="1"/>
        <end position="21"/>
    </location>
</feature>
<evidence type="ECO:0000256" key="1">
    <source>
        <dbReference type="SAM" id="MobiDB-lite"/>
    </source>
</evidence>
<feature type="compositionally biased region" description="Basic and acidic residues" evidence="1">
    <location>
        <begin position="442"/>
        <end position="466"/>
    </location>
</feature>
<dbReference type="EMBL" id="JAGTXO010000054">
    <property type="protein sequence ID" value="KAG8458287.1"/>
    <property type="molecule type" value="Genomic_DNA"/>
</dbReference>
<sequence>MALRFPADAPGGASSASDGTADELDRMSAWLTFDALRREQGELLSDGGLGSRSLAAQRRRLPPPSALPPKPVRATVLRAQSATRIARALTRVASESSSAVNTAVVAASTAQDTQAPWPRSAGRPPAGESDGHSIYCTSAAALAVKSLRPRSAHPALPSQASATGRVAGRDSPGAASSAASLSRAHTEAHFFATLRAPTATSMQHVHSATRSRASASAAVTRADAVLAWAAPPSPPAAADGAAARGEPAPTLERSAAARARSAWLNEVDGWSVGDDNLDWGDGGDGGYAASDWGDGGDGGYAASDWGDGGADGAIRARLPSSASVSVRPASAPNVSLARLRTCANVSAAFDAATRGANDVDGVGDGRAGGGAAVSRRTSAARASHVAAFAQLDDWNDILADSAVCRAKQQVERDGLEAGALARARAEWAARARDSCDVRAAARADDDEARARADGKPRARAERERTRPGGSALIARSLGHLGARARYSSNYHGALVTMLDTPGARGPFDTRCRQGLPC</sequence>
<evidence type="ECO:0000313" key="3">
    <source>
        <dbReference type="Proteomes" id="UP000751190"/>
    </source>
</evidence>
<proteinExistence type="predicted"/>
<feature type="compositionally biased region" description="Low complexity" evidence="1">
    <location>
        <begin position="1"/>
        <end position="19"/>
    </location>
</feature>
<feature type="region of interest" description="Disordered" evidence="1">
    <location>
        <begin position="44"/>
        <end position="71"/>
    </location>
</feature>
<feature type="region of interest" description="Disordered" evidence="1">
    <location>
        <begin position="150"/>
        <end position="180"/>
    </location>
</feature>
<dbReference type="AlphaFoldDB" id="A0A8J6C0X7"/>